<organism evidence="5 6">
    <name type="scientific">Bifidobacterium apri</name>
    <dbReference type="NCBI Taxonomy" id="1769423"/>
    <lineage>
        <taxon>Bacteria</taxon>
        <taxon>Bacillati</taxon>
        <taxon>Actinomycetota</taxon>
        <taxon>Actinomycetes</taxon>
        <taxon>Bifidobacteriales</taxon>
        <taxon>Bifidobacteriaceae</taxon>
        <taxon>Bifidobacterium</taxon>
    </lineage>
</organism>
<dbReference type="PROSITE" id="PS00070">
    <property type="entry name" value="ALDEHYDE_DEHYDR_CYS"/>
    <property type="match status" value="1"/>
</dbReference>
<dbReference type="InterPro" id="IPR016162">
    <property type="entry name" value="Ald_DH_N"/>
</dbReference>
<evidence type="ECO:0000313" key="6">
    <source>
        <dbReference type="Proteomes" id="UP000440041"/>
    </source>
</evidence>
<keyword evidence="2" id="KW-0521">NADP</keyword>
<dbReference type="Gene3D" id="3.40.309.10">
    <property type="entry name" value="Aldehyde Dehydrogenase, Chain A, domain 2"/>
    <property type="match status" value="1"/>
</dbReference>
<keyword evidence="3" id="KW-0560">Oxidoreductase</keyword>
<dbReference type="Pfam" id="PF00171">
    <property type="entry name" value="Aldedh"/>
    <property type="match status" value="1"/>
</dbReference>
<evidence type="ECO:0000259" key="4">
    <source>
        <dbReference type="Pfam" id="PF00171"/>
    </source>
</evidence>
<dbReference type="InterPro" id="IPR016163">
    <property type="entry name" value="Ald_DH_C"/>
</dbReference>
<dbReference type="InterPro" id="IPR016160">
    <property type="entry name" value="Ald_DH_CS_CYS"/>
</dbReference>
<dbReference type="PANTHER" id="PTHR43217:SF2">
    <property type="entry name" value="SUCCINATE-SEMIALDEHYDE DEHYDROGENASE [NADP(+)]"/>
    <property type="match status" value="1"/>
</dbReference>
<reference evidence="5 6" key="1">
    <citation type="submission" date="2019-09" db="EMBL/GenBank/DDBJ databases">
        <title>Characterization of the phylogenetic diversity of two novel species belonging to the genus Bifidobacterium: Bifidobacterium cebidarum sp. nov. and Bifidobacterium leontopitheci sp. nov.</title>
        <authorList>
            <person name="Lugli G.A."/>
            <person name="Duranti S."/>
            <person name="Milani C."/>
            <person name="Turroni F."/>
            <person name="Ventura M."/>
        </authorList>
    </citation>
    <scope>NUCLEOTIDE SEQUENCE [LARGE SCALE GENOMIC DNA]</scope>
    <source>
        <strain evidence="5 6">DSM 100238</strain>
    </source>
</reference>
<dbReference type="Gene3D" id="3.40.605.10">
    <property type="entry name" value="Aldehyde Dehydrogenase, Chain A, domain 1"/>
    <property type="match status" value="1"/>
</dbReference>
<accession>A0A6A2V9Z9</accession>
<dbReference type="AlphaFoldDB" id="A0A6A2V9Z9"/>
<dbReference type="InterPro" id="IPR044148">
    <property type="entry name" value="ALDH_GabD1-like"/>
</dbReference>
<keyword evidence="6" id="KW-1185">Reference proteome</keyword>
<dbReference type="InterPro" id="IPR015590">
    <property type="entry name" value="Aldehyde_DH_dom"/>
</dbReference>
<comment type="caution">
    <text evidence="5">The sequence shown here is derived from an EMBL/GenBank/DDBJ whole genome shotgun (WGS) entry which is preliminary data.</text>
</comment>
<dbReference type="InterPro" id="IPR047110">
    <property type="entry name" value="GABD/Sad-like"/>
</dbReference>
<dbReference type="GO" id="GO:0004777">
    <property type="term" value="F:succinate-semialdehyde dehydrogenase (NAD+) activity"/>
    <property type="evidence" value="ECO:0007669"/>
    <property type="project" value="TreeGrafter"/>
</dbReference>
<proteinExistence type="inferred from homology"/>
<evidence type="ECO:0000256" key="2">
    <source>
        <dbReference type="ARBA" id="ARBA00022857"/>
    </source>
</evidence>
<sequence length="447" mass="48137">MSRYAVTNPATGQVEESFETFTDEQVAAAVDAADEAYRTWGRTTTIEQRAALMRKAVAAYRDQQQELATIINHEMGKLMDEALVEVEFSAEILEYYADHAAEFLADEPIDRAAAGTAFIRHLPIGPLVGVMPWNYPYYQVARFAGPNLMLGNTIMLKHASLCPKSSAAMERIFLEAGFPKGAFVNMYATNEQIAKVIADPRVRGVSLTGSERAGKAIAQEAGAALKKVVCELGGNDAFIVMSTDDLDAAVEAGANARYENSGQICNGAKRFIIIDSLYDEFLKRFIAVSKERKLAPLCSASAADGLAAQVQAAIDDGATVVLGGAEHDGAFYPATILTDIPEGSAARHTEFFGPVAQFYRVSSEDEAIAVANDSPYGLGSYVFTTDSEQGLRFADRLESGMTYINESGADSAELPFGGVKNSGFGREMGPLGIREFANYKLITEAAR</sequence>
<dbReference type="FunFam" id="3.40.605.10:FF:000012">
    <property type="entry name" value="NAD-dependent succinate-semialdehyde dehydrogenase"/>
    <property type="match status" value="1"/>
</dbReference>
<evidence type="ECO:0000256" key="1">
    <source>
        <dbReference type="ARBA" id="ARBA00009986"/>
    </source>
</evidence>
<dbReference type="OrthoDB" id="6882680at2"/>
<dbReference type="SUPFAM" id="SSF53720">
    <property type="entry name" value="ALDH-like"/>
    <property type="match status" value="1"/>
</dbReference>
<feature type="domain" description="Aldehyde dehydrogenase" evidence="4">
    <location>
        <begin position="3"/>
        <end position="441"/>
    </location>
</feature>
<dbReference type="GO" id="GO:0004030">
    <property type="term" value="F:aldehyde dehydrogenase [NAD(P)+] activity"/>
    <property type="evidence" value="ECO:0007669"/>
    <property type="project" value="InterPro"/>
</dbReference>
<protein>
    <submittedName>
        <fullName evidence="5">Succinate-semialdehyde dehydrogenase</fullName>
    </submittedName>
</protein>
<gene>
    <name evidence="5" type="ORF">DSM100238_0370</name>
</gene>
<dbReference type="EMBL" id="WBSO01000002">
    <property type="protein sequence ID" value="KAB8300643.1"/>
    <property type="molecule type" value="Genomic_DNA"/>
</dbReference>
<dbReference type="RefSeq" id="WP_152355175.1">
    <property type="nucleotide sequence ID" value="NZ_JBKZAQ010000001.1"/>
</dbReference>
<dbReference type="CDD" id="cd07100">
    <property type="entry name" value="ALDH_SSADH1_GabD1"/>
    <property type="match status" value="1"/>
</dbReference>
<evidence type="ECO:0000256" key="3">
    <source>
        <dbReference type="ARBA" id="ARBA00023002"/>
    </source>
</evidence>
<dbReference type="PANTHER" id="PTHR43217">
    <property type="entry name" value="SUCCINATE SEMIALDEHYDE DEHYDROGENASE [NAD(P)+] SAD"/>
    <property type="match status" value="1"/>
</dbReference>
<evidence type="ECO:0000313" key="5">
    <source>
        <dbReference type="EMBL" id="KAB8300643.1"/>
    </source>
</evidence>
<dbReference type="Proteomes" id="UP000440041">
    <property type="component" value="Unassembled WGS sequence"/>
</dbReference>
<dbReference type="InterPro" id="IPR016161">
    <property type="entry name" value="Ald_DH/histidinol_DH"/>
</dbReference>
<comment type="similarity">
    <text evidence="1">Belongs to the aldehyde dehydrogenase family.</text>
</comment>
<name>A0A6A2V9Z9_9BIFI</name>